<dbReference type="PROSITE" id="PS50227">
    <property type="entry name" value="G_PROTEIN_RECEP_F2_3"/>
    <property type="match status" value="5"/>
</dbReference>
<organism evidence="4 5">
    <name type="scientific">Clytia hemisphaerica</name>
    <dbReference type="NCBI Taxonomy" id="252671"/>
    <lineage>
        <taxon>Eukaryota</taxon>
        <taxon>Metazoa</taxon>
        <taxon>Cnidaria</taxon>
        <taxon>Hydrozoa</taxon>
        <taxon>Hydroidolina</taxon>
        <taxon>Leptothecata</taxon>
        <taxon>Obeliida</taxon>
        <taxon>Clytiidae</taxon>
        <taxon>Clytia</taxon>
    </lineage>
</organism>
<proteinExistence type="predicted"/>
<feature type="domain" description="G-protein coupled receptors family 2 profile 1" evidence="3">
    <location>
        <begin position="172"/>
        <end position="245"/>
    </location>
</feature>
<evidence type="ECO:0000256" key="2">
    <source>
        <dbReference type="SAM" id="SignalP"/>
    </source>
</evidence>
<feature type="domain" description="G-protein coupled receptors family 2 profile 1" evidence="3">
    <location>
        <begin position="41"/>
        <end position="112"/>
    </location>
</feature>
<reference evidence="4" key="1">
    <citation type="submission" date="2021-01" db="UniProtKB">
        <authorList>
            <consortium name="EnsemblMetazoa"/>
        </authorList>
    </citation>
    <scope>IDENTIFICATION</scope>
</reference>
<dbReference type="GO" id="GO:0008528">
    <property type="term" value="F:G protein-coupled peptide receptor activity"/>
    <property type="evidence" value="ECO:0007669"/>
    <property type="project" value="TreeGrafter"/>
</dbReference>
<evidence type="ECO:0000256" key="1">
    <source>
        <dbReference type="SAM" id="Phobius"/>
    </source>
</evidence>
<dbReference type="EnsemblMetazoa" id="CLYHEMT009841.1">
    <property type="protein sequence ID" value="CLYHEMP009841.1"/>
    <property type="gene ID" value="CLYHEMG009841"/>
</dbReference>
<keyword evidence="1" id="KW-0472">Membrane</keyword>
<evidence type="ECO:0000259" key="3">
    <source>
        <dbReference type="PROSITE" id="PS50227"/>
    </source>
</evidence>
<dbReference type="InterPro" id="IPR001879">
    <property type="entry name" value="GPCR_2_extracellular_dom"/>
</dbReference>
<feature type="domain" description="G-protein coupled receptors family 2 profile 1" evidence="3">
    <location>
        <begin position="589"/>
        <end position="652"/>
    </location>
</feature>
<name>A0A7M5VFK8_9CNID</name>
<dbReference type="SUPFAM" id="SSF111418">
    <property type="entry name" value="Hormone receptor domain"/>
    <property type="match status" value="5"/>
</dbReference>
<keyword evidence="2" id="KW-0732">Signal</keyword>
<evidence type="ECO:0000313" key="4">
    <source>
        <dbReference type="EnsemblMetazoa" id="CLYHEMP009841.1"/>
    </source>
</evidence>
<accession>A0A7M5VFK8</accession>
<feature type="domain" description="G-protein coupled receptors family 2 profile 1" evidence="3">
    <location>
        <begin position="288"/>
        <end position="361"/>
    </location>
</feature>
<keyword evidence="5" id="KW-1185">Reference proteome</keyword>
<feature type="chain" id="PRO_5029571442" description="G-protein coupled receptors family 2 profile 1 domain-containing protein" evidence="2">
    <location>
        <begin position="22"/>
        <end position="714"/>
    </location>
</feature>
<keyword evidence="1" id="KW-0812">Transmembrane</keyword>
<dbReference type="AlphaFoldDB" id="A0A7M5VFK8"/>
<dbReference type="GO" id="GO:0005886">
    <property type="term" value="C:plasma membrane"/>
    <property type="evidence" value="ECO:0007669"/>
    <property type="project" value="TreeGrafter"/>
</dbReference>
<feature type="domain" description="G-protein coupled receptors family 2 profile 1" evidence="3">
    <location>
        <begin position="431"/>
        <end position="488"/>
    </location>
</feature>
<dbReference type="GO" id="GO:0007188">
    <property type="term" value="P:adenylate cyclase-modulating G protein-coupled receptor signaling pathway"/>
    <property type="evidence" value="ECO:0007669"/>
    <property type="project" value="TreeGrafter"/>
</dbReference>
<keyword evidence="1" id="KW-1133">Transmembrane helix</keyword>
<dbReference type="OrthoDB" id="16753at2759"/>
<dbReference type="InterPro" id="IPR036445">
    <property type="entry name" value="GPCR_2_extracell_dom_sf"/>
</dbReference>
<feature type="signal peptide" evidence="2">
    <location>
        <begin position="1"/>
        <end position="21"/>
    </location>
</feature>
<dbReference type="Gene3D" id="4.10.1240.10">
    <property type="entry name" value="GPCR, family 2, extracellular hormone receptor domain"/>
    <property type="match status" value="5"/>
</dbReference>
<feature type="transmembrane region" description="Helical" evidence="1">
    <location>
        <begin position="691"/>
        <end position="711"/>
    </location>
</feature>
<dbReference type="SMART" id="SM00008">
    <property type="entry name" value="HormR"/>
    <property type="match status" value="5"/>
</dbReference>
<sequence>MARFYFVLLISMFFNHHEISGQLSNFTFDEFVTLNNQLSKQCLRNSPRLIHNSSKTCEAEFNPHWLCWPDTPPNVTITTTCPSMLYNNTFGQIKRKCLSNGTWDTSVDKSECVPLNTQQSWWNVEDFLRQYNFTRTVPNNILPTQVPPKRSNERLEITIEMLQQFSTRMENKCHNDAFKLDSVSFSKKCPVDFVSFQCWSETMLDTTLRMPCDNSILYNEGLMERKCLTNGTWSLPDTSNCTRSSVVGFREKLYRGMEKIAIKIYAELTTKVVNMTTLKDFTIQYRNECLNKATKIKNLNSRQKCGPDMELRYLQCWSETPSDSTASIPCQRPFFVPFQGSITRRCLSNGTWERHSNATQCIRLHPGQLWWRLEDLLNKYGVYRVMPAYVNTTTEPEPPKPVPFNKTSFQKTVTIHGHNTTQKLLGVEVVCPATVDPYYQYWPDGLVNSTLVQPCNRNFFENGLTERSCGSNGKWVSRVDTSNCVKRSNGTAIALHFQTFVGRFGYETDLYTTESFLAKTGLFNASSSVRPSSNATTTKSITFTTSIDTTKTPNKTSAFSNTTTSPSATRLSRITPSEEEHIKNIFTIKCKEISNRTDSSPTNMTCSGHVDEYYHCWQETPANSTIRIPCISLYFYSDRHIDRHCNHHGEWEDINIDDICLPLEEYEVLKRWKSLLERYNMTVISSNASKLYTSKLVFLWLLVLAMSAILFNTV</sequence>
<evidence type="ECO:0000313" key="5">
    <source>
        <dbReference type="Proteomes" id="UP000594262"/>
    </source>
</evidence>
<dbReference type="Pfam" id="PF02793">
    <property type="entry name" value="HRM"/>
    <property type="match status" value="5"/>
</dbReference>
<dbReference type="PANTHER" id="PTHR45620">
    <property type="entry name" value="PDF RECEPTOR-LIKE PROTEIN-RELATED"/>
    <property type="match status" value="1"/>
</dbReference>
<protein>
    <recommendedName>
        <fullName evidence="3">G-protein coupled receptors family 2 profile 1 domain-containing protein</fullName>
    </recommendedName>
</protein>
<dbReference type="Proteomes" id="UP000594262">
    <property type="component" value="Unplaced"/>
</dbReference>
<dbReference type="PANTHER" id="PTHR45620:SF42">
    <property type="entry name" value="G-PROTEIN COUPLED RECEPTOR SEB-2"/>
    <property type="match status" value="1"/>
</dbReference>
<dbReference type="InterPro" id="IPR050332">
    <property type="entry name" value="GPCR_2"/>
</dbReference>